<dbReference type="PaxDb" id="7165-AGAP008754-PA"/>
<protein>
    <submittedName>
        <fullName evidence="1">AGAP008754-PA</fullName>
    </submittedName>
</protein>
<dbReference type="EMBL" id="AAAB01008944">
    <property type="protein sequence ID" value="EAU76724.1"/>
    <property type="molecule type" value="Genomic_DNA"/>
</dbReference>
<evidence type="ECO:0000313" key="1">
    <source>
        <dbReference type="EMBL" id="EAU76724.1"/>
    </source>
</evidence>
<proteinExistence type="predicted"/>
<reference evidence="1" key="2">
    <citation type="submission" date="2002-03" db="EMBL/GenBank/DDBJ databases">
        <authorList>
            <consortium name="The Anopheles Genome Sequencing Consortium"/>
        </authorList>
    </citation>
    <scope>NUCLEOTIDE SEQUENCE</scope>
    <source>
        <strain evidence="1">PEST</strain>
    </source>
</reference>
<sequence>IVRASSSSCAEWRCRVVCPLTRGEETIGGTFVHSVFFTAVGEFSPTGVSRGVRLCMS</sequence>
<name>A0NE51_ANOGA</name>
<reference evidence="1" key="3">
    <citation type="journal article" date="2004" name="Trends Parasitol.">
        <title>The Anopheles gambiae genome: an update.</title>
        <authorList>
            <person name="Mongin E."/>
            <person name="Louis C."/>
            <person name="Holt R.A."/>
            <person name="Birney E."/>
            <person name="Collins F.H."/>
        </authorList>
    </citation>
    <scope>NUCLEOTIDE SEQUENCE</scope>
    <source>
        <strain evidence="1">PEST</strain>
    </source>
</reference>
<organism evidence="1">
    <name type="scientific">Anopheles gambiae</name>
    <name type="common">African malaria mosquito</name>
    <dbReference type="NCBI Taxonomy" id="7165"/>
    <lineage>
        <taxon>Eukaryota</taxon>
        <taxon>Metazoa</taxon>
        <taxon>Ecdysozoa</taxon>
        <taxon>Arthropoda</taxon>
        <taxon>Hexapoda</taxon>
        <taxon>Insecta</taxon>
        <taxon>Pterygota</taxon>
        <taxon>Neoptera</taxon>
        <taxon>Endopterygota</taxon>
        <taxon>Diptera</taxon>
        <taxon>Nematocera</taxon>
        <taxon>Culicoidea</taxon>
        <taxon>Culicidae</taxon>
        <taxon>Anophelinae</taxon>
        <taxon>Anopheles</taxon>
    </lineage>
</organism>
<comment type="caution">
    <text evidence="1">The sequence shown here is derived from an EMBL/GenBank/DDBJ whole genome shotgun (WGS) entry which is preliminary data.</text>
</comment>
<dbReference type="AlphaFoldDB" id="A0NE51"/>
<reference evidence="1" key="5">
    <citation type="submission" date="2011-05" db="EMBL/GenBank/DDBJ databases">
        <authorList>
            <consortium name="VectorBase"/>
        </authorList>
    </citation>
    <scope>NUCLEOTIDE SEQUENCE</scope>
    <source>
        <strain evidence="1">PEST</strain>
    </source>
</reference>
<gene>
    <name evidence="1" type="ORF">AgaP_AGAP008754</name>
</gene>
<reference evidence="1" key="4">
    <citation type="journal article" date="2007" name="Genome Biol.">
        <title>Update of the Anopheles gambiae PEST genome assembly.</title>
        <authorList>
            <person name="Sharakhova M.V."/>
            <person name="Hammond M.P."/>
            <person name="Lobo N.F."/>
            <person name="Krzywinski J."/>
            <person name="Unger M.F."/>
            <person name="Hillenmeyer M.E."/>
            <person name="Bruggner R.V."/>
            <person name="Birney E."/>
            <person name="Collins F.H."/>
        </authorList>
    </citation>
    <scope>NUCLEOTIDE SEQUENCE</scope>
    <source>
        <strain evidence="1">PEST</strain>
    </source>
</reference>
<feature type="non-terminal residue" evidence="1">
    <location>
        <position position="1"/>
    </location>
</feature>
<reference evidence="1" key="1">
    <citation type="journal article" date="2002" name="Science">
        <title>The genome sequence of the malaria mosquito Anopheles gambiae.</title>
        <authorList>
            <person name="Holt R.A."/>
            <person name="Subramanian G.M."/>
            <person name="Halpern A."/>
            <person name="Sutton G.G."/>
            <person name="Charlab R."/>
            <person name="Nusskern D.R."/>
            <person name="Wincker P."/>
            <person name="Clark A.G."/>
            <person name="Ribeiro J.M."/>
            <person name="Wides R."/>
            <person name="Salzberg S.L."/>
            <person name="Loftus B."/>
            <person name="Yandell M."/>
            <person name="Majoros W.H."/>
            <person name="Rusch D.B."/>
            <person name="Lai Z."/>
            <person name="Kraft C.L."/>
            <person name="Abril J.F."/>
            <person name="Anthouard V."/>
            <person name="Arensburger P."/>
            <person name="Atkinson P.W."/>
            <person name="Baden H."/>
            <person name="de Berardinis V."/>
            <person name="Baldwin D."/>
            <person name="Benes V."/>
            <person name="Biedler J."/>
            <person name="Blass C."/>
            <person name="Bolanos R."/>
            <person name="Boscus D."/>
            <person name="Barnstead M."/>
            <person name="Cai S."/>
            <person name="Center A."/>
            <person name="Chaturverdi K."/>
            <person name="Christophides G.K."/>
            <person name="Chrystal M.A."/>
            <person name="Clamp M."/>
            <person name="Cravchik A."/>
            <person name="Curwen V."/>
            <person name="Dana A."/>
            <person name="Delcher A."/>
            <person name="Dew I."/>
            <person name="Evans C.A."/>
            <person name="Flanigan M."/>
            <person name="Grundschober-Freimoser A."/>
            <person name="Friedli L."/>
            <person name="Gu Z."/>
            <person name="Guan P."/>
            <person name="Guigo R."/>
            <person name="Hillenmeyer M.E."/>
            <person name="Hladun S.L."/>
            <person name="Hogan J.R."/>
            <person name="Hong Y.S."/>
            <person name="Hoover J."/>
            <person name="Jaillon O."/>
            <person name="Ke Z."/>
            <person name="Kodira C."/>
            <person name="Kokoza E."/>
            <person name="Koutsos A."/>
            <person name="Letunic I."/>
            <person name="Levitsky A."/>
            <person name="Liang Y."/>
            <person name="Lin J.J."/>
            <person name="Lobo N.F."/>
            <person name="Lopez J.R."/>
            <person name="Malek J.A."/>
            <person name="McIntosh T.C."/>
            <person name="Meister S."/>
            <person name="Miller J."/>
            <person name="Mobarry C."/>
            <person name="Mongin E."/>
            <person name="Murphy S.D."/>
            <person name="O'Brochta D.A."/>
            <person name="Pfannkoch C."/>
            <person name="Qi R."/>
            <person name="Regier M.A."/>
            <person name="Remington K."/>
            <person name="Shao H."/>
            <person name="Sharakhova M.V."/>
            <person name="Sitter C.D."/>
            <person name="Shetty J."/>
            <person name="Smith T.J."/>
            <person name="Strong R."/>
            <person name="Sun J."/>
            <person name="Thomasova D."/>
            <person name="Ton L.Q."/>
            <person name="Topalis P."/>
            <person name="Tu Z."/>
            <person name="Unger M.F."/>
            <person name="Walenz B."/>
            <person name="Wang A."/>
            <person name="Wang J."/>
            <person name="Wang M."/>
            <person name="Wang X."/>
            <person name="Woodford K.J."/>
            <person name="Wortman J.R."/>
            <person name="Wu M."/>
            <person name="Yao A."/>
            <person name="Zdobnov E.M."/>
            <person name="Zhang H."/>
            <person name="Zhao Q."/>
            <person name="Zhao S."/>
            <person name="Zhu S.C."/>
            <person name="Zhimulev I."/>
            <person name="Coluzzi M."/>
            <person name="della Torre A."/>
            <person name="Roth C.W."/>
            <person name="Louis C."/>
            <person name="Kalush F."/>
            <person name="Mural R.J."/>
            <person name="Myers E.W."/>
            <person name="Adams M.D."/>
            <person name="Smith H.O."/>
            <person name="Broder S."/>
            <person name="Gardner M.J."/>
            <person name="Fraser C.M."/>
            <person name="Birney E."/>
            <person name="Bork P."/>
            <person name="Brey P.T."/>
            <person name="Venter J.C."/>
            <person name="Weissenbach J."/>
            <person name="Kafatos F.C."/>
            <person name="Collins F.H."/>
            <person name="Hoffman S.L."/>
        </authorList>
    </citation>
    <scope>NUCLEOTIDE SEQUENCE [LARGE SCALE GENOMIC DNA]</scope>
    <source>
        <strain evidence="1">PEST</strain>
    </source>
</reference>
<dbReference type="HOGENOM" id="CLU_3002337_0_0_1"/>
<accession>A0NE51</accession>